<dbReference type="EMBL" id="NIRR01000059">
    <property type="protein sequence ID" value="OWP61517.1"/>
    <property type="molecule type" value="Genomic_DNA"/>
</dbReference>
<reference evidence="2 3" key="1">
    <citation type="submission" date="2017-06" db="EMBL/GenBank/DDBJ databases">
        <title>Hymenobacter amundsenii sp. nov. isolated from regoliths in Antarctica.</title>
        <authorList>
            <person name="Sedlacek I."/>
            <person name="Kralova S."/>
            <person name="Pantucek R."/>
            <person name="Svec P."/>
            <person name="Holochova P."/>
            <person name="Stankova E."/>
            <person name="Vrbovska V."/>
            <person name="Busse H.-J."/>
        </authorList>
    </citation>
    <scope>NUCLEOTIDE SEQUENCE [LARGE SCALE GENOMIC DNA]</scope>
    <source>
        <strain evidence="2 3">CCM 8682</strain>
    </source>
</reference>
<name>A0A246FG51_9BACT</name>
<protein>
    <recommendedName>
        <fullName evidence="1">Glycosyltransferase 2-like domain-containing protein</fullName>
    </recommendedName>
</protein>
<proteinExistence type="predicted"/>
<dbReference type="SUPFAM" id="SSF53448">
    <property type="entry name" value="Nucleotide-diphospho-sugar transferases"/>
    <property type="match status" value="1"/>
</dbReference>
<dbReference type="RefSeq" id="WP_088466049.1">
    <property type="nucleotide sequence ID" value="NZ_NIRR01000059.1"/>
</dbReference>
<comment type="caution">
    <text evidence="2">The sequence shown here is derived from an EMBL/GenBank/DDBJ whole genome shotgun (WGS) entry which is preliminary data.</text>
</comment>
<dbReference type="Gene3D" id="3.90.550.10">
    <property type="entry name" value="Spore Coat Polysaccharide Biosynthesis Protein SpsA, Chain A"/>
    <property type="match status" value="1"/>
</dbReference>
<dbReference type="PANTHER" id="PTHR22916:SF3">
    <property type="entry name" value="UDP-GLCNAC:BETAGAL BETA-1,3-N-ACETYLGLUCOSAMINYLTRANSFERASE-LIKE PROTEIN 1"/>
    <property type="match status" value="1"/>
</dbReference>
<keyword evidence="3" id="KW-1185">Reference proteome</keyword>
<sequence length="318" mass="36066">MQVLSKIHSNTTRKPSLVSVLLITYNHVSYIRQAIDGILMQEGPFEIELIVGDDCSTDGTSAIVDEYIASYPNIIRLLSRDKNLGASHNLDRCLSAGHGQYLATIEGDDYWTDPHKLARQVEFMDNNPDYSLCFHNALVVYEDGSGKASHPMTADLKREYTLDDITRDWNIASASLLYRNGLLPKLPEWAFEGTATDLPVISILANQGRVACLPEIMSVYRINNSGVTRTGKGDAFMLGIVRMHKNVDKYLGLRYHYNFTLKLMEDYNILTGIMANEKHYSKAIKYFLKYMFINLYVKKIVKIKDVKTLISLLIPVLR</sequence>
<dbReference type="InterPro" id="IPR001173">
    <property type="entry name" value="Glyco_trans_2-like"/>
</dbReference>
<dbReference type="GO" id="GO:0016758">
    <property type="term" value="F:hexosyltransferase activity"/>
    <property type="evidence" value="ECO:0007669"/>
    <property type="project" value="UniProtKB-ARBA"/>
</dbReference>
<accession>A0A246FG51</accession>
<dbReference type="Proteomes" id="UP000197277">
    <property type="component" value="Unassembled WGS sequence"/>
</dbReference>
<dbReference type="InterPro" id="IPR029044">
    <property type="entry name" value="Nucleotide-diphossugar_trans"/>
</dbReference>
<dbReference type="AlphaFoldDB" id="A0A246FG51"/>
<organism evidence="2 3">
    <name type="scientific">Hymenobacter amundsenii</name>
    <dbReference type="NCBI Taxonomy" id="2006685"/>
    <lineage>
        <taxon>Bacteria</taxon>
        <taxon>Pseudomonadati</taxon>
        <taxon>Bacteroidota</taxon>
        <taxon>Cytophagia</taxon>
        <taxon>Cytophagales</taxon>
        <taxon>Hymenobacteraceae</taxon>
        <taxon>Hymenobacter</taxon>
    </lineage>
</organism>
<dbReference type="Pfam" id="PF00535">
    <property type="entry name" value="Glycos_transf_2"/>
    <property type="match status" value="1"/>
</dbReference>
<gene>
    <name evidence="2" type="ORF">CDA63_19070</name>
</gene>
<evidence type="ECO:0000259" key="1">
    <source>
        <dbReference type="Pfam" id="PF00535"/>
    </source>
</evidence>
<dbReference type="PANTHER" id="PTHR22916">
    <property type="entry name" value="GLYCOSYLTRANSFERASE"/>
    <property type="match status" value="1"/>
</dbReference>
<dbReference type="OrthoDB" id="199095at2"/>
<evidence type="ECO:0000313" key="2">
    <source>
        <dbReference type="EMBL" id="OWP61517.1"/>
    </source>
</evidence>
<evidence type="ECO:0000313" key="3">
    <source>
        <dbReference type="Proteomes" id="UP000197277"/>
    </source>
</evidence>
<feature type="domain" description="Glycosyltransferase 2-like" evidence="1">
    <location>
        <begin position="19"/>
        <end position="151"/>
    </location>
</feature>